<dbReference type="PANTHER" id="PTHR45700">
    <property type="entry name" value="UBIQUITIN-PROTEIN LIGASE E3C"/>
    <property type="match status" value="1"/>
</dbReference>
<feature type="domain" description="HECT" evidence="6">
    <location>
        <begin position="397"/>
        <end position="744"/>
    </location>
</feature>
<organism evidence="7 8">
    <name type="scientific">Geotrichum candidum</name>
    <name type="common">Oospora lactis</name>
    <name type="synonym">Dipodascus geotrichum</name>
    <dbReference type="NCBI Taxonomy" id="1173061"/>
    <lineage>
        <taxon>Eukaryota</taxon>
        <taxon>Fungi</taxon>
        <taxon>Dikarya</taxon>
        <taxon>Ascomycota</taxon>
        <taxon>Saccharomycotina</taxon>
        <taxon>Dipodascomycetes</taxon>
        <taxon>Dipodascales</taxon>
        <taxon>Dipodascaceae</taxon>
        <taxon>Geotrichum</taxon>
    </lineage>
</organism>
<comment type="caution">
    <text evidence="7">The sequence shown here is derived from an EMBL/GenBank/DDBJ whole genome shotgun (WGS) entry which is preliminary data.</text>
</comment>
<proteinExistence type="predicted"/>
<comment type="catalytic activity">
    <reaction evidence="1">
        <text>S-ubiquitinyl-[E2 ubiquitin-conjugating enzyme]-L-cysteine + [acceptor protein]-L-lysine = [E2 ubiquitin-conjugating enzyme]-L-cysteine + N(6)-ubiquitinyl-[acceptor protein]-L-lysine.</text>
        <dbReference type="EC" id="2.3.2.26"/>
    </reaction>
</comment>
<reference evidence="7" key="1">
    <citation type="journal article" date="2020" name="Front. Microbiol.">
        <title>Phenotypic and Genetic Characterization of the Cheese Ripening Yeast Geotrichum candidum.</title>
        <authorList>
            <person name="Perkins V."/>
            <person name="Vignola S."/>
            <person name="Lessard M.H."/>
            <person name="Plante P.L."/>
            <person name="Corbeil J."/>
            <person name="Dugat-Bony E."/>
            <person name="Frenette M."/>
            <person name="Labrie S."/>
        </authorList>
    </citation>
    <scope>NUCLEOTIDE SEQUENCE</scope>
    <source>
        <strain evidence="7">LMA-70</strain>
    </source>
</reference>
<dbReference type="Gene3D" id="3.30.2160.10">
    <property type="entry name" value="Hect, E3 ligase catalytic domain"/>
    <property type="match status" value="1"/>
</dbReference>
<dbReference type="AlphaFoldDB" id="A0A9P5G6S7"/>
<dbReference type="PANTHER" id="PTHR45700:SF8">
    <property type="entry name" value="HECT-TYPE E3 UBIQUITIN TRANSFERASE"/>
    <property type="match status" value="1"/>
</dbReference>
<dbReference type="Gene3D" id="3.90.1750.10">
    <property type="entry name" value="Hect, E3 ligase catalytic domains"/>
    <property type="match status" value="1"/>
</dbReference>
<name>A0A9P5G6S7_GEOCN</name>
<dbReference type="Proteomes" id="UP000750522">
    <property type="component" value="Unassembled WGS sequence"/>
</dbReference>
<dbReference type="InterPro" id="IPR044611">
    <property type="entry name" value="E3A/B/C-like"/>
</dbReference>
<dbReference type="Pfam" id="PF00632">
    <property type="entry name" value="HECT"/>
    <property type="match status" value="1"/>
</dbReference>
<protein>
    <recommendedName>
        <fullName evidence="2">HECT-type E3 ubiquitin transferase</fullName>
        <ecNumber evidence="2">2.3.2.26</ecNumber>
    </recommendedName>
</protein>
<evidence type="ECO:0000313" key="8">
    <source>
        <dbReference type="Proteomes" id="UP000750522"/>
    </source>
</evidence>
<dbReference type="GO" id="GO:0000209">
    <property type="term" value="P:protein polyubiquitination"/>
    <property type="evidence" value="ECO:0007669"/>
    <property type="project" value="InterPro"/>
</dbReference>
<evidence type="ECO:0000256" key="1">
    <source>
        <dbReference type="ARBA" id="ARBA00000885"/>
    </source>
</evidence>
<dbReference type="InterPro" id="IPR032353">
    <property type="entry name" value="AZUL"/>
</dbReference>
<gene>
    <name evidence="7" type="ORF">DV451_001959</name>
</gene>
<evidence type="ECO:0000256" key="2">
    <source>
        <dbReference type="ARBA" id="ARBA00012485"/>
    </source>
</evidence>
<evidence type="ECO:0000259" key="6">
    <source>
        <dbReference type="PROSITE" id="PS50237"/>
    </source>
</evidence>
<dbReference type="SMART" id="SM00119">
    <property type="entry name" value="HECTc"/>
    <property type="match status" value="1"/>
</dbReference>
<dbReference type="Gene3D" id="6.10.130.10">
    <property type="entry name" value="Ubiquitin-protein ligase E3A, N-terminal zinc-binding domain (AZUL)"/>
    <property type="match status" value="1"/>
</dbReference>
<evidence type="ECO:0000256" key="4">
    <source>
        <dbReference type="ARBA" id="ARBA00022786"/>
    </source>
</evidence>
<evidence type="ECO:0000256" key="5">
    <source>
        <dbReference type="PROSITE-ProRule" id="PRU00104"/>
    </source>
</evidence>
<sequence>MLSPSLAPQLVSKSYTRTARLIARYLYQILVGCGNPACTRTYCKSSKFQTAFGNKSLRKQAVVSLAMEIASLRGDTQLCRGYELDNELPAETAQLIDERDPLRSPVLIKDPPPTRPIAAFWKKGSSLTEMLPDELQTTLPNLEAHFSKIKSELLHDRNIFSVRSLVNLLNGFVTSIERGRSAVTDSSMVRDFLTRIVETTDMSVWRFLNIQLEPKTPSVDTLYPRVLAIKTLQSWAPNSKSAPHSFHTRVKHIVRNPRTKIPDYKYYHFEVLPRHKLPPSALDVFTPNWALVKTNFSSEHDAPLEAFFNLPTLVSFEDRVTMVRYLCFRRMETAAKQVDLVAQTTCMIADMAEPDEDAVFKITSRRSTPNLYRTFMLRLPRLDMTAKAMGLLSKIPNWEVLFMPLKIEFDGGEIGVDVGGVQVEFFDQVGREFMTPELSLMEYDEESNVPWINDQFTSHAWKYVGVIFGLAIHNGCTLPVDLPPVFYKLIVLGTRSGEFSIDNFCPHDITLEDFAQAFPTTARSLRNLKRLSRKDFKVVDLKFICTFYSPTIRNDYNIKLPSFGKYPNNAVTIDNVDIYIREYMIARLCLTNEKFVHFCTSLNFFLPFRALHAFRPLELKYFIEGQPLKGQFVKVLRKLATYDVYDRDSPTVRMFWQLLETRFGLEEIKRLVMFVTGTDRLPVGDLRAFHFVISKLGEGPEAANLIPTASVCTSRLLLPEYQSLAQMETKLRLALENATGFGLG</sequence>
<accession>A0A9P5G6S7</accession>
<dbReference type="PROSITE" id="PS50237">
    <property type="entry name" value="HECT"/>
    <property type="match status" value="1"/>
</dbReference>
<evidence type="ECO:0000313" key="7">
    <source>
        <dbReference type="EMBL" id="KAF5102107.1"/>
    </source>
</evidence>
<keyword evidence="3" id="KW-0808">Transferase</keyword>
<evidence type="ECO:0000256" key="3">
    <source>
        <dbReference type="ARBA" id="ARBA00022679"/>
    </source>
</evidence>
<dbReference type="EC" id="2.3.2.26" evidence="2"/>
<dbReference type="InterPro" id="IPR000569">
    <property type="entry name" value="HECT_dom"/>
</dbReference>
<keyword evidence="4 5" id="KW-0833">Ubl conjugation pathway</keyword>
<reference evidence="7" key="2">
    <citation type="submission" date="2020-01" db="EMBL/GenBank/DDBJ databases">
        <authorList>
            <person name="Perkins V."/>
            <person name="Lessard M.-H."/>
            <person name="Dugat-Bony E."/>
            <person name="Frenette M."/>
            <person name="Labrie S."/>
        </authorList>
    </citation>
    <scope>NUCLEOTIDE SEQUENCE</scope>
    <source>
        <strain evidence="7">LMA-70</strain>
    </source>
</reference>
<dbReference type="InterPro" id="IPR035983">
    <property type="entry name" value="Hect_E3_ubiquitin_ligase"/>
</dbReference>
<dbReference type="GO" id="GO:0061630">
    <property type="term" value="F:ubiquitin protein ligase activity"/>
    <property type="evidence" value="ECO:0007669"/>
    <property type="project" value="UniProtKB-EC"/>
</dbReference>
<dbReference type="InterPro" id="IPR042556">
    <property type="entry name" value="AZUL_sf"/>
</dbReference>
<dbReference type="EMBL" id="QQZK01000032">
    <property type="protein sequence ID" value="KAF5102107.1"/>
    <property type="molecule type" value="Genomic_DNA"/>
</dbReference>
<dbReference type="Pfam" id="PF16558">
    <property type="entry name" value="AZUL"/>
    <property type="match status" value="1"/>
</dbReference>
<dbReference type="Gene3D" id="3.30.2410.10">
    <property type="entry name" value="Hect, E3 ligase catalytic domain"/>
    <property type="match status" value="1"/>
</dbReference>
<feature type="active site" description="Glycyl thioester intermediate" evidence="5">
    <location>
        <position position="712"/>
    </location>
</feature>
<dbReference type="SUPFAM" id="SSF56204">
    <property type="entry name" value="Hect, E3 ligase catalytic domain"/>
    <property type="match status" value="1"/>
</dbReference>